<feature type="compositionally biased region" description="Polar residues" evidence="1">
    <location>
        <begin position="148"/>
        <end position="159"/>
    </location>
</feature>
<proteinExistence type="predicted"/>
<sequence length="221" mass="24972">MSSWGENLSSKPCCNMTTIPYFFKQEIPNPFTTPASPKAAPRRSPYLSPFIIRSKSRETSTKPESRSGLVMHNTRGVEVPWMTLFAVIEDSFARKKFLQGIQEEEGMGRVIGQAYFHVNVNRSAATSLLLLHTVTFFNIDELAKKHQQNQLKDQATSSPEKPHMPKPRAARAKPKAASRGKLDSHLACINKEETSNEDWSSGQRHEHGRDRDWPGVLKLEL</sequence>
<evidence type="ECO:0000313" key="3">
    <source>
        <dbReference type="Proteomes" id="UP001552299"/>
    </source>
</evidence>
<name>A0ABD0TZI9_DENTH</name>
<comment type="caution">
    <text evidence="2">The sequence shown here is derived from an EMBL/GenBank/DDBJ whole genome shotgun (WGS) entry which is preliminary data.</text>
</comment>
<dbReference type="EMBL" id="JANQDX010000019">
    <property type="protein sequence ID" value="KAL0905149.1"/>
    <property type="molecule type" value="Genomic_DNA"/>
</dbReference>
<protein>
    <submittedName>
        <fullName evidence="2">Uncharacterized protein</fullName>
    </submittedName>
</protein>
<evidence type="ECO:0000256" key="1">
    <source>
        <dbReference type="SAM" id="MobiDB-lite"/>
    </source>
</evidence>
<reference evidence="2 3" key="1">
    <citation type="journal article" date="2024" name="Plant Biotechnol. J.">
        <title>Dendrobium thyrsiflorum genome and its molecular insights into genes involved in important horticultural traits.</title>
        <authorList>
            <person name="Chen B."/>
            <person name="Wang J.Y."/>
            <person name="Zheng P.J."/>
            <person name="Li K.L."/>
            <person name="Liang Y.M."/>
            <person name="Chen X.F."/>
            <person name="Zhang C."/>
            <person name="Zhao X."/>
            <person name="He X."/>
            <person name="Zhang G.Q."/>
            <person name="Liu Z.J."/>
            <person name="Xu Q."/>
        </authorList>
    </citation>
    <scope>NUCLEOTIDE SEQUENCE [LARGE SCALE GENOMIC DNA]</scope>
    <source>
        <strain evidence="2">GZMU011</strain>
    </source>
</reference>
<evidence type="ECO:0000313" key="2">
    <source>
        <dbReference type="EMBL" id="KAL0905149.1"/>
    </source>
</evidence>
<feature type="compositionally biased region" description="Basic residues" evidence="1">
    <location>
        <begin position="164"/>
        <end position="178"/>
    </location>
</feature>
<dbReference type="Proteomes" id="UP001552299">
    <property type="component" value="Unassembled WGS sequence"/>
</dbReference>
<dbReference type="AlphaFoldDB" id="A0ABD0TZI9"/>
<feature type="region of interest" description="Disordered" evidence="1">
    <location>
        <begin position="147"/>
        <end position="221"/>
    </location>
</feature>
<keyword evidence="3" id="KW-1185">Reference proteome</keyword>
<organism evidence="2 3">
    <name type="scientific">Dendrobium thyrsiflorum</name>
    <name type="common">Pinecone-like raceme dendrobium</name>
    <name type="synonym">Orchid</name>
    <dbReference type="NCBI Taxonomy" id="117978"/>
    <lineage>
        <taxon>Eukaryota</taxon>
        <taxon>Viridiplantae</taxon>
        <taxon>Streptophyta</taxon>
        <taxon>Embryophyta</taxon>
        <taxon>Tracheophyta</taxon>
        <taxon>Spermatophyta</taxon>
        <taxon>Magnoliopsida</taxon>
        <taxon>Liliopsida</taxon>
        <taxon>Asparagales</taxon>
        <taxon>Orchidaceae</taxon>
        <taxon>Epidendroideae</taxon>
        <taxon>Malaxideae</taxon>
        <taxon>Dendrobiinae</taxon>
        <taxon>Dendrobium</taxon>
    </lineage>
</organism>
<feature type="compositionally biased region" description="Basic and acidic residues" evidence="1">
    <location>
        <begin position="180"/>
        <end position="194"/>
    </location>
</feature>
<feature type="compositionally biased region" description="Basic and acidic residues" evidence="1">
    <location>
        <begin position="203"/>
        <end position="221"/>
    </location>
</feature>
<accession>A0ABD0TZI9</accession>
<gene>
    <name evidence="2" type="ORF">M5K25_027332</name>
</gene>